<dbReference type="CDD" id="cd06170">
    <property type="entry name" value="LuxR_C_like"/>
    <property type="match status" value="1"/>
</dbReference>
<dbReference type="PROSITE" id="PS50043">
    <property type="entry name" value="HTH_LUXR_2"/>
    <property type="match status" value="1"/>
</dbReference>
<accession>A0ABU7G880</accession>
<dbReference type="SUPFAM" id="SSF46894">
    <property type="entry name" value="C-terminal effector domain of the bipartite response regulators"/>
    <property type="match status" value="1"/>
</dbReference>
<comment type="caution">
    <text evidence="2">The sequence shown here is derived from an EMBL/GenBank/DDBJ whole genome shotgun (WGS) entry which is preliminary data.</text>
</comment>
<name>A0ABU7G880_9ALTE</name>
<proteinExistence type="predicted"/>
<keyword evidence="3" id="KW-1185">Reference proteome</keyword>
<dbReference type="PRINTS" id="PR00111">
    <property type="entry name" value="ABHYDROLASE"/>
</dbReference>
<dbReference type="SUPFAM" id="SSF53474">
    <property type="entry name" value="alpha/beta-Hydrolases"/>
    <property type="match status" value="1"/>
</dbReference>
<dbReference type="SMART" id="SM00421">
    <property type="entry name" value="HTH_LUXR"/>
    <property type="match status" value="1"/>
</dbReference>
<dbReference type="Gene3D" id="3.40.50.1820">
    <property type="entry name" value="alpha/beta hydrolase"/>
    <property type="match status" value="1"/>
</dbReference>
<sequence>MNSLDSTKERELTSVDNREQLIGMIYRAAAEPEYWPDLLEHLYMMPELQSTEDLGHSDPSSAKLSQMLDAVSPQLSMAQSQYSERNQILLEHFNQALNIAKRIYQLEEKNHSLNSLLDHIPVGVILVNAKNEILLTNELAEETLQLGQGLYQRNKNLVTQQSESTDLLNQYVEELSSLGPNESSSRGLPIQIGEETDVQTMVILSPVNHLQNPSLERNASVVVFISPSRPDVELDLAAFADGYNLTPKEARIVNYIAQGMSPPDIADKIFVSYNTVRTQLKSVFKKTNVSSQSELASLVLTGPWGMLSQSSRHFDFAEAHDLNARYFTLPDQRKLCYQEYGSPKGKPVVYCHSILGSRLENFFDDVDLAKHLGLRLISIDRPGFGGSDYCENYGFVSWSQDLAALLDHLGLEQVQLLGYATGGVYAACCAASIPERISKMTIVSSGDALTYDSDYEATAKLYRMHMKLARDFPSMHRLFTNILDKGLHKDPNKLFKVLARDLEGTDVELFESPQFREKFGRYLKESKIQGGNAFSDEVRQVMSPWGFELEDIKVSTQLFHGEQDKHIPLVLAERFIERAANAKLTVIPDQGHYMIYRQWPEILKSVASN</sequence>
<protein>
    <submittedName>
        <fullName evidence="2">Alpha/beta fold hydrolase</fullName>
    </submittedName>
</protein>
<dbReference type="Gene3D" id="1.10.10.10">
    <property type="entry name" value="Winged helix-like DNA-binding domain superfamily/Winged helix DNA-binding domain"/>
    <property type="match status" value="1"/>
</dbReference>
<dbReference type="PANTHER" id="PTHR43798">
    <property type="entry name" value="MONOACYLGLYCEROL LIPASE"/>
    <property type="match status" value="1"/>
</dbReference>
<evidence type="ECO:0000259" key="1">
    <source>
        <dbReference type="PROSITE" id="PS50043"/>
    </source>
</evidence>
<feature type="domain" description="HTH luxR-type" evidence="1">
    <location>
        <begin position="238"/>
        <end position="303"/>
    </location>
</feature>
<keyword evidence="2" id="KW-0378">Hydrolase</keyword>
<dbReference type="Proteomes" id="UP001310248">
    <property type="component" value="Unassembled WGS sequence"/>
</dbReference>
<evidence type="ECO:0000313" key="2">
    <source>
        <dbReference type="EMBL" id="MEE1675607.1"/>
    </source>
</evidence>
<dbReference type="InterPro" id="IPR000792">
    <property type="entry name" value="Tscrpt_reg_LuxR_C"/>
</dbReference>
<dbReference type="InterPro" id="IPR016032">
    <property type="entry name" value="Sig_transdc_resp-reg_C-effctor"/>
</dbReference>
<organism evidence="2 3">
    <name type="scientific">Agarivorans aestuarii</name>
    <dbReference type="NCBI Taxonomy" id="1563703"/>
    <lineage>
        <taxon>Bacteria</taxon>
        <taxon>Pseudomonadati</taxon>
        <taxon>Pseudomonadota</taxon>
        <taxon>Gammaproteobacteria</taxon>
        <taxon>Alteromonadales</taxon>
        <taxon>Alteromonadaceae</taxon>
        <taxon>Agarivorans</taxon>
    </lineage>
</organism>
<dbReference type="Pfam" id="PF00196">
    <property type="entry name" value="GerE"/>
    <property type="match status" value="1"/>
</dbReference>
<evidence type="ECO:0000313" key="3">
    <source>
        <dbReference type="Proteomes" id="UP001310248"/>
    </source>
</evidence>
<dbReference type="PRINTS" id="PR00038">
    <property type="entry name" value="HTHLUXR"/>
</dbReference>
<dbReference type="RefSeq" id="WP_163132502.1">
    <property type="nucleotide sequence ID" value="NZ_JAYDYW010000014.1"/>
</dbReference>
<dbReference type="InterPro" id="IPR036388">
    <property type="entry name" value="WH-like_DNA-bd_sf"/>
</dbReference>
<dbReference type="Pfam" id="PF00561">
    <property type="entry name" value="Abhydrolase_1"/>
    <property type="match status" value="1"/>
</dbReference>
<gene>
    <name evidence="2" type="ORF">SNR37_000933</name>
</gene>
<dbReference type="InterPro" id="IPR050266">
    <property type="entry name" value="AB_hydrolase_sf"/>
</dbReference>
<dbReference type="InterPro" id="IPR029058">
    <property type="entry name" value="AB_hydrolase_fold"/>
</dbReference>
<dbReference type="PANTHER" id="PTHR43798:SF33">
    <property type="entry name" value="HYDROLASE, PUTATIVE (AFU_ORTHOLOGUE AFUA_2G14860)-RELATED"/>
    <property type="match status" value="1"/>
</dbReference>
<dbReference type="InterPro" id="IPR000073">
    <property type="entry name" value="AB_hydrolase_1"/>
</dbReference>
<dbReference type="GO" id="GO:0016787">
    <property type="term" value="F:hydrolase activity"/>
    <property type="evidence" value="ECO:0007669"/>
    <property type="project" value="UniProtKB-KW"/>
</dbReference>
<reference evidence="3" key="1">
    <citation type="submission" date="2023-07" db="EMBL/GenBank/DDBJ databases">
        <title>Draft genome sequence of Agarivorans aestuarii strain ZMCS4, a CAZymes producing bacteria isolated from the marine brown algae Clodostephus spongiosus.</title>
        <authorList>
            <person name="Lorente B."/>
            <person name="Cabral C."/>
            <person name="Frias J."/>
            <person name="Faria J."/>
            <person name="Toubarro D."/>
        </authorList>
    </citation>
    <scope>NUCLEOTIDE SEQUENCE [LARGE SCALE GENOMIC DNA]</scope>
    <source>
        <strain evidence="3">ZMCS4</strain>
    </source>
</reference>
<dbReference type="EMBL" id="JAYDYW010000014">
    <property type="protein sequence ID" value="MEE1675607.1"/>
    <property type="molecule type" value="Genomic_DNA"/>
</dbReference>